<evidence type="ECO:0000256" key="14">
    <source>
        <dbReference type="ARBA" id="ARBA00022832"/>
    </source>
</evidence>
<comment type="similarity">
    <text evidence="4">In the C-terminal section; belongs to the AccA family.</text>
</comment>
<comment type="caution">
    <text evidence="23">The sequence shown here is derived from an EMBL/GenBank/DDBJ whole genome shotgun (WGS) entry which is preliminary data.</text>
</comment>
<dbReference type="InterPro" id="IPR001095">
    <property type="entry name" value="Acetyl_CoA_COase_a_su"/>
</dbReference>
<keyword evidence="13" id="KW-0863">Zinc-finger</keyword>
<dbReference type="InterPro" id="IPR029045">
    <property type="entry name" value="ClpP/crotonase-like_dom_sf"/>
</dbReference>
<feature type="region of interest" description="Disordered" evidence="20">
    <location>
        <begin position="21"/>
        <end position="44"/>
    </location>
</feature>
<keyword evidence="11 23" id="KW-0808">Transferase</keyword>
<dbReference type="EC" id="2.1.3.15" evidence="7"/>
<keyword evidence="24" id="KW-1185">Reference proteome</keyword>
<evidence type="ECO:0000256" key="7">
    <source>
        <dbReference type="ARBA" id="ARBA00011883"/>
    </source>
</evidence>
<evidence type="ECO:0000313" key="23">
    <source>
        <dbReference type="EMBL" id="GAA4806575.1"/>
    </source>
</evidence>
<dbReference type="GO" id="GO:0016740">
    <property type="term" value="F:transferase activity"/>
    <property type="evidence" value="ECO:0007669"/>
    <property type="project" value="UniProtKB-KW"/>
</dbReference>
<proteinExistence type="inferred from homology"/>
<dbReference type="PROSITE" id="PS50989">
    <property type="entry name" value="COA_CT_CTER"/>
    <property type="match status" value="1"/>
</dbReference>
<evidence type="ECO:0000256" key="16">
    <source>
        <dbReference type="ARBA" id="ARBA00023098"/>
    </source>
</evidence>
<feature type="compositionally biased region" description="Basic and acidic residues" evidence="20">
    <location>
        <begin position="247"/>
        <end position="259"/>
    </location>
</feature>
<feature type="region of interest" description="Disordered" evidence="20">
    <location>
        <begin position="230"/>
        <end position="259"/>
    </location>
</feature>
<feature type="domain" description="CoA carboxyltransferase C-terminal" evidence="22">
    <location>
        <begin position="245"/>
        <end position="446"/>
    </location>
</feature>
<evidence type="ECO:0000256" key="1">
    <source>
        <dbReference type="ARBA" id="ARBA00001947"/>
    </source>
</evidence>
<accession>A0ABP9CBB3</accession>
<keyword evidence="9" id="KW-0963">Cytoplasm</keyword>
<dbReference type="InterPro" id="IPR000438">
    <property type="entry name" value="Acetyl_CoA_COase_Trfase_b_su"/>
</dbReference>
<dbReference type="InterPro" id="IPR034733">
    <property type="entry name" value="AcCoA_carboxyl_beta"/>
</dbReference>
<comment type="pathway">
    <text evidence="3">Lipid metabolism; malonyl-CoA biosynthesis; malonyl-CoA from acetyl-CoA: step 1/1.</text>
</comment>
<keyword evidence="16" id="KW-0443">Lipid metabolism</keyword>
<evidence type="ECO:0000259" key="21">
    <source>
        <dbReference type="PROSITE" id="PS50980"/>
    </source>
</evidence>
<evidence type="ECO:0000256" key="19">
    <source>
        <dbReference type="ARBA" id="ARBA00049152"/>
    </source>
</evidence>
<keyword evidence="14" id="KW-0276">Fatty acid metabolism</keyword>
<keyword evidence="12" id="KW-0547">Nucleotide-binding</keyword>
<dbReference type="Pfam" id="PF01039">
    <property type="entry name" value="Carboxyl_trans"/>
    <property type="match status" value="1"/>
</dbReference>
<name>A0ABP9CBB3_9ACTN</name>
<dbReference type="PANTHER" id="PTHR42853:SF3">
    <property type="entry name" value="ACETYL-COENZYME A CARBOXYLASE CARBOXYL TRANSFERASE SUBUNIT ALPHA, CHLOROPLASTIC"/>
    <property type="match status" value="1"/>
</dbReference>
<keyword evidence="15" id="KW-0067">ATP-binding</keyword>
<dbReference type="PANTHER" id="PTHR42853">
    <property type="entry name" value="ACETYL-COENZYME A CARBOXYLASE CARBOXYL TRANSFERASE SUBUNIT ALPHA"/>
    <property type="match status" value="1"/>
</dbReference>
<reference evidence="24" key="1">
    <citation type="journal article" date="2019" name="Int. J. Syst. Evol. Microbiol.">
        <title>The Global Catalogue of Microorganisms (GCM) 10K type strain sequencing project: providing services to taxonomists for standard genome sequencing and annotation.</title>
        <authorList>
            <consortium name="The Broad Institute Genomics Platform"/>
            <consortium name="The Broad Institute Genome Sequencing Center for Infectious Disease"/>
            <person name="Wu L."/>
            <person name="Ma J."/>
        </authorList>
    </citation>
    <scope>NUCLEOTIDE SEQUENCE [LARGE SCALE GENOMIC DNA]</scope>
    <source>
        <strain evidence="24">JCM 18081</strain>
    </source>
</reference>
<dbReference type="Pfam" id="PF03255">
    <property type="entry name" value="ACCA"/>
    <property type="match status" value="1"/>
</dbReference>
<evidence type="ECO:0000259" key="22">
    <source>
        <dbReference type="PROSITE" id="PS50989"/>
    </source>
</evidence>
<evidence type="ECO:0000256" key="5">
    <source>
        <dbReference type="ARBA" id="ARBA00010284"/>
    </source>
</evidence>
<dbReference type="EMBL" id="BAABIG010000039">
    <property type="protein sequence ID" value="GAA4806575.1"/>
    <property type="molecule type" value="Genomic_DNA"/>
</dbReference>
<comment type="catalytic activity">
    <reaction evidence="19">
        <text>N(6)-carboxybiotinyl-L-lysyl-[protein] + acetyl-CoA = N(6)-biotinyl-L-lysyl-[protein] + malonyl-CoA</text>
        <dbReference type="Rhea" id="RHEA:54728"/>
        <dbReference type="Rhea" id="RHEA-COMP:10505"/>
        <dbReference type="Rhea" id="RHEA-COMP:10506"/>
        <dbReference type="ChEBI" id="CHEBI:57288"/>
        <dbReference type="ChEBI" id="CHEBI:57384"/>
        <dbReference type="ChEBI" id="CHEBI:83144"/>
        <dbReference type="ChEBI" id="CHEBI:83145"/>
        <dbReference type="EC" id="2.1.3.15"/>
    </reaction>
</comment>
<comment type="subunit">
    <text evidence="6">Acetyl-CoA carboxylase is a heterotetramer composed of biotin carboxyl carrier protein (AccB), biotin carboxylase (AccC) and two subunits of ACCase subunit beta/alpha.</text>
</comment>
<evidence type="ECO:0000256" key="18">
    <source>
        <dbReference type="ARBA" id="ARBA00025280"/>
    </source>
</evidence>
<dbReference type="InterPro" id="IPR011763">
    <property type="entry name" value="COA_CT_C"/>
</dbReference>
<evidence type="ECO:0000256" key="8">
    <source>
        <dbReference type="ARBA" id="ARBA00018312"/>
    </source>
</evidence>
<evidence type="ECO:0000256" key="11">
    <source>
        <dbReference type="ARBA" id="ARBA00022679"/>
    </source>
</evidence>
<dbReference type="InterPro" id="IPR011762">
    <property type="entry name" value="COA_CT_N"/>
</dbReference>
<protein>
    <recommendedName>
        <fullName evidence="8">Acetyl-coenzyme A carboxylase carboxyl transferase subunits beta/alpha</fullName>
        <ecNumber evidence="7">2.1.3.15</ecNumber>
    </recommendedName>
</protein>
<comment type="similarity">
    <text evidence="5">In the N-terminal section; belongs to the AccD/PCCB family.</text>
</comment>
<feature type="compositionally biased region" description="Basic and acidic residues" evidence="20">
    <location>
        <begin position="23"/>
        <end position="34"/>
    </location>
</feature>
<comment type="subcellular location">
    <subcellularLocation>
        <location evidence="2">Cytoplasm</location>
    </subcellularLocation>
</comment>
<evidence type="ECO:0000256" key="13">
    <source>
        <dbReference type="ARBA" id="ARBA00022771"/>
    </source>
</evidence>
<evidence type="ECO:0000256" key="20">
    <source>
        <dbReference type="SAM" id="MobiDB-lite"/>
    </source>
</evidence>
<keyword evidence="10" id="KW-0444">Lipid biosynthesis</keyword>
<feature type="domain" description="CoA carboxyltransferase N-terminal" evidence="21">
    <location>
        <begin position="1"/>
        <end position="241"/>
    </location>
</feature>
<keyword evidence="13" id="KW-0862">Zinc</keyword>
<evidence type="ECO:0000256" key="17">
    <source>
        <dbReference type="ARBA" id="ARBA00023160"/>
    </source>
</evidence>
<comment type="function">
    <text evidence="18">Component of the acetyl coenzyme A carboxylase (ACC) complex. Biotin carboxylase (BC) catalyzes the carboxylation of biotin on its carrier protein (BCCP) and then the CO(2) group is transferred by the transcarboxylase to acetyl-CoA to form malonyl-CoA.</text>
</comment>
<keyword evidence="17" id="KW-0275">Fatty acid biosynthesis</keyword>
<dbReference type="RefSeq" id="WP_345621295.1">
    <property type="nucleotide sequence ID" value="NZ_BAABIG010000039.1"/>
</dbReference>
<evidence type="ECO:0000256" key="9">
    <source>
        <dbReference type="ARBA" id="ARBA00022490"/>
    </source>
</evidence>
<keyword evidence="13" id="KW-0479">Metal-binding</keyword>
<evidence type="ECO:0000256" key="4">
    <source>
        <dbReference type="ARBA" id="ARBA00006276"/>
    </source>
</evidence>
<comment type="cofactor">
    <cofactor evidence="1">
        <name>Zn(2+)</name>
        <dbReference type="ChEBI" id="CHEBI:29105"/>
    </cofactor>
</comment>
<dbReference type="Gene3D" id="3.90.226.10">
    <property type="entry name" value="2-enoyl-CoA Hydratase, Chain A, domain 1"/>
    <property type="match status" value="2"/>
</dbReference>
<evidence type="ECO:0000256" key="10">
    <source>
        <dbReference type="ARBA" id="ARBA00022516"/>
    </source>
</evidence>
<dbReference type="PRINTS" id="PR01070">
    <property type="entry name" value="ACCCTRFRASEB"/>
</dbReference>
<evidence type="ECO:0000256" key="12">
    <source>
        <dbReference type="ARBA" id="ARBA00022741"/>
    </source>
</evidence>
<sequence length="446" mass="45984">MTERLSARRFLALLTDDFTELPHPTRPDPARRTAPDGPLGWHGYDASRARAAERTGESESVVCGTGTVRGTPAVLIAFEFGFLGGSLGQRTGDRLEAAYAHARAHRLPVVPLIATGGSRMQEGMLALTQLQRVARQSALTRDAGLAQIAVVRDPTTGGGWATLGAGADVVLALPGAQVGFAGSRVRPRDADPAAYTAEAQVAAGSADAVVPPGELRATLGRWLRLLTDPSDAPAPVPAPLGATEPPDSGREAVRRARAPERPRARAYLDAYFTDRAGISGDRCGGRDPEGMLCGFGTHAGRTVAYAAQTGTATRPAGYRTAARLIRLADRLGIPVLTLVDTPGAANDAEAERQGAGAAIAEVFGAVAAARTPVTSLLIGEGGSGGALALAAPGATWATPDSYFSVIAPEAAAAILKRPPGQAEETADQLRLRPQDLAELGVIRTGG</sequence>
<organism evidence="23 24">
    <name type="scientific">Streptomyces ziwulingensis</name>
    <dbReference type="NCBI Taxonomy" id="1045501"/>
    <lineage>
        <taxon>Bacteria</taxon>
        <taxon>Bacillati</taxon>
        <taxon>Actinomycetota</taxon>
        <taxon>Actinomycetes</taxon>
        <taxon>Kitasatosporales</taxon>
        <taxon>Streptomycetaceae</taxon>
        <taxon>Streptomyces</taxon>
    </lineage>
</organism>
<evidence type="ECO:0000313" key="24">
    <source>
        <dbReference type="Proteomes" id="UP001501265"/>
    </source>
</evidence>
<dbReference type="PROSITE" id="PS50980">
    <property type="entry name" value="COA_CT_NTER"/>
    <property type="match status" value="1"/>
</dbReference>
<dbReference type="SUPFAM" id="SSF52096">
    <property type="entry name" value="ClpP/crotonase"/>
    <property type="match status" value="2"/>
</dbReference>
<gene>
    <name evidence="23" type="ORF">GCM10023220_40800</name>
</gene>
<dbReference type="Proteomes" id="UP001501265">
    <property type="component" value="Unassembled WGS sequence"/>
</dbReference>
<evidence type="ECO:0000256" key="2">
    <source>
        <dbReference type="ARBA" id="ARBA00004496"/>
    </source>
</evidence>
<evidence type="ECO:0000256" key="6">
    <source>
        <dbReference type="ARBA" id="ARBA00011664"/>
    </source>
</evidence>
<evidence type="ECO:0000256" key="15">
    <source>
        <dbReference type="ARBA" id="ARBA00022840"/>
    </source>
</evidence>
<evidence type="ECO:0000256" key="3">
    <source>
        <dbReference type="ARBA" id="ARBA00004956"/>
    </source>
</evidence>